<dbReference type="Pfam" id="PF11948">
    <property type="entry name" value="DUF3465"/>
    <property type="match status" value="1"/>
</dbReference>
<dbReference type="EMBL" id="LAZR01000769">
    <property type="protein sequence ID" value="KKN58243.1"/>
    <property type="molecule type" value="Genomic_DNA"/>
</dbReference>
<comment type="caution">
    <text evidence="1">The sequence shown here is derived from an EMBL/GenBank/DDBJ whole genome shotgun (WGS) entry which is preliminary data.</text>
</comment>
<proteinExistence type="predicted"/>
<name>A0A0F9UX76_9ZZZZ</name>
<sequence>MSKRSRQKHRIWLIIAFIIVGYAASKYSPEQHATNSIALTSINNIEQLTDQQQSNVQLEITGKVIKLLTDDLSGSRHQKFIIKLSDGKTILVAHNIDLAPRIDTLKTGDEVIIYGEYEWNNKGGVIHWTHNDPTHRHPNGWIKHQGKTYQ</sequence>
<evidence type="ECO:0000313" key="1">
    <source>
        <dbReference type="EMBL" id="KKN58243.1"/>
    </source>
</evidence>
<dbReference type="InterPro" id="IPR021856">
    <property type="entry name" value="DUF3465"/>
</dbReference>
<dbReference type="AlphaFoldDB" id="A0A0F9UX76"/>
<reference evidence="1" key="1">
    <citation type="journal article" date="2015" name="Nature">
        <title>Complex archaea that bridge the gap between prokaryotes and eukaryotes.</title>
        <authorList>
            <person name="Spang A."/>
            <person name="Saw J.H."/>
            <person name="Jorgensen S.L."/>
            <person name="Zaremba-Niedzwiedzka K."/>
            <person name="Martijn J."/>
            <person name="Lind A.E."/>
            <person name="van Eijk R."/>
            <person name="Schleper C."/>
            <person name="Guy L."/>
            <person name="Ettema T.J."/>
        </authorList>
    </citation>
    <scope>NUCLEOTIDE SEQUENCE</scope>
</reference>
<accession>A0A0F9UX76</accession>
<protein>
    <recommendedName>
        <fullName evidence="2">DUF3465 domain-containing protein</fullName>
    </recommendedName>
</protein>
<evidence type="ECO:0008006" key="2">
    <source>
        <dbReference type="Google" id="ProtNLM"/>
    </source>
</evidence>
<organism evidence="1">
    <name type="scientific">marine sediment metagenome</name>
    <dbReference type="NCBI Taxonomy" id="412755"/>
    <lineage>
        <taxon>unclassified sequences</taxon>
        <taxon>metagenomes</taxon>
        <taxon>ecological metagenomes</taxon>
    </lineage>
</organism>
<gene>
    <name evidence="1" type="ORF">LCGC14_0553840</name>
</gene>